<dbReference type="EMBL" id="CABPSI010000003">
    <property type="protein sequence ID" value="VVE10146.1"/>
    <property type="molecule type" value="Genomic_DNA"/>
</dbReference>
<dbReference type="InterPro" id="IPR036388">
    <property type="entry name" value="WH-like_DNA-bd_sf"/>
</dbReference>
<evidence type="ECO:0000256" key="4">
    <source>
        <dbReference type="ARBA" id="ARBA00023163"/>
    </source>
</evidence>
<comment type="similarity">
    <text evidence="1">Belongs to the LysR transcriptional regulatory family.</text>
</comment>
<dbReference type="CDD" id="cd05466">
    <property type="entry name" value="PBP2_LTTR_substrate"/>
    <property type="match status" value="1"/>
</dbReference>
<organism evidence="6 7">
    <name type="scientific">Pandoraea iniqua</name>
    <dbReference type="NCBI Taxonomy" id="2508288"/>
    <lineage>
        <taxon>Bacteria</taxon>
        <taxon>Pseudomonadati</taxon>
        <taxon>Pseudomonadota</taxon>
        <taxon>Betaproteobacteria</taxon>
        <taxon>Burkholderiales</taxon>
        <taxon>Burkholderiaceae</taxon>
        <taxon>Pandoraea</taxon>
    </lineage>
</organism>
<dbReference type="SUPFAM" id="SSF46785">
    <property type="entry name" value="Winged helix' DNA-binding domain"/>
    <property type="match status" value="1"/>
</dbReference>
<keyword evidence="3" id="KW-0238">DNA-binding</keyword>
<dbReference type="Pfam" id="PF03466">
    <property type="entry name" value="LysR_substrate"/>
    <property type="match status" value="1"/>
</dbReference>
<gene>
    <name evidence="6" type="ORF">PIN31115_02574</name>
</gene>
<dbReference type="PANTHER" id="PTHR30126:SF77">
    <property type="entry name" value="TRANSCRIPTIONAL REGULATORY PROTEIN"/>
    <property type="match status" value="1"/>
</dbReference>
<dbReference type="InterPro" id="IPR005119">
    <property type="entry name" value="LysR_subst-bd"/>
</dbReference>
<evidence type="ECO:0000313" key="7">
    <source>
        <dbReference type="Proteomes" id="UP000333828"/>
    </source>
</evidence>
<dbReference type="RefSeq" id="WP_150684398.1">
    <property type="nucleotide sequence ID" value="NZ_CABPSI010000003.1"/>
</dbReference>
<dbReference type="GO" id="GO:0000976">
    <property type="term" value="F:transcription cis-regulatory region binding"/>
    <property type="evidence" value="ECO:0007669"/>
    <property type="project" value="TreeGrafter"/>
</dbReference>
<keyword evidence="2" id="KW-0805">Transcription regulation</keyword>
<keyword evidence="7" id="KW-1185">Reference proteome</keyword>
<dbReference type="Proteomes" id="UP000333828">
    <property type="component" value="Unassembled WGS sequence"/>
</dbReference>
<dbReference type="AlphaFoldDB" id="A0A5E4VDD3"/>
<dbReference type="GO" id="GO:0003700">
    <property type="term" value="F:DNA-binding transcription factor activity"/>
    <property type="evidence" value="ECO:0007669"/>
    <property type="project" value="InterPro"/>
</dbReference>
<dbReference type="InterPro" id="IPR000847">
    <property type="entry name" value="LysR_HTH_N"/>
</dbReference>
<feature type="domain" description="HTH lysR-type" evidence="5">
    <location>
        <begin position="2"/>
        <end position="59"/>
    </location>
</feature>
<dbReference type="PROSITE" id="PS50931">
    <property type="entry name" value="HTH_LYSR"/>
    <property type="match status" value="1"/>
</dbReference>
<evidence type="ECO:0000313" key="6">
    <source>
        <dbReference type="EMBL" id="VVE10146.1"/>
    </source>
</evidence>
<keyword evidence="4" id="KW-0804">Transcription</keyword>
<proteinExistence type="inferred from homology"/>
<name>A0A5E4VDD3_9BURK</name>
<dbReference type="Gene3D" id="3.40.190.10">
    <property type="entry name" value="Periplasmic binding protein-like II"/>
    <property type="match status" value="2"/>
</dbReference>
<dbReference type="PRINTS" id="PR00039">
    <property type="entry name" value="HTHLYSR"/>
</dbReference>
<evidence type="ECO:0000259" key="5">
    <source>
        <dbReference type="PROSITE" id="PS50931"/>
    </source>
</evidence>
<dbReference type="PANTHER" id="PTHR30126">
    <property type="entry name" value="HTH-TYPE TRANSCRIPTIONAL REGULATOR"/>
    <property type="match status" value="1"/>
</dbReference>
<sequence>MFSFKQLEALYWIGTLGGFSQAARRLNTTQSAISKRIQELEETFDTPLFDRELRQARLNEKGEEMMMIARRLLEQRDDAVEQFSKPEVIERRLRIGVTELTAMTWLPKLVQSINQHYPRVVIEPEVDDSTHLMEKLLNDEMDTIIVPDAFADHGTMAMPLASVKNVWVAKPGLVTDHKRPLRIHELSPYTILTQGSKSGTGIIYDRWIRSHSQFPNRSMSCTSMVALVGLTAAGMGISYLPYLPFSSLIDNGVLEIVETTPKLPDVTYVALYRAERKSSFISSVLGLVQECCDFSNAFQGQLTTQRVRS</sequence>
<dbReference type="Gene3D" id="1.10.10.10">
    <property type="entry name" value="Winged helix-like DNA-binding domain superfamily/Winged helix DNA-binding domain"/>
    <property type="match status" value="1"/>
</dbReference>
<protein>
    <submittedName>
        <fullName evidence="6">LysR family transcriptional regulator</fullName>
    </submittedName>
</protein>
<dbReference type="SUPFAM" id="SSF53850">
    <property type="entry name" value="Periplasmic binding protein-like II"/>
    <property type="match status" value="1"/>
</dbReference>
<evidence type="ECO:0000256" key="3">
    <source>
        <dbReference type="ARBA" id="ARBA00023125"/>
    </source>
</evidence>
<dbReference type="Pfam" id="PF00126">
    <property type="entry name" value="HTH_1"/>
    <property type="match status" value="1"/>
</dbReference>
<evidence type="ECO:0000256" key="1">
    <source>
        <dbReference type="ARBA" id="ARBA00009437"/>
    </source>
</evidence>
<evidence type="ECO:0000256" key="2">
    <source>
        <dbReference type="ARBA" id="ARBA00023015"/>
    </source>
</evidence>
<dbReference type="InterPro" id="IPR036390">
    <property type="entry name" value="WH_DNA-bd_sf"/>
</dbReference>
<reference evidence="6 7" key="1">
    <citation type="submission" date="2019-08" db="EMBL/GenBank/DDBJ databases">
        <authorList>
            <person name="Peeters C."/>
        </authorList>
    </citation>
    <scope>NUCLEOTIDE SEQUENCE [LARGE SCALE GENOMIC DNA]</scope>
    <source>
        <strain evidence="6 7">LMG 31115</strain>
    </source>
</reference>
<accession>A0A5E4VDD3</accession>